<evidence type="ECO:0000256" key="5">
    <source>
        <dbReference type="ARBA" id="ARBA00023172"/>
    </source>
</evidence>
<evidence type="ECO:0000259" key="8">
    <source>
        <dbReference type="PROSITE" id="PS51736"/>
    </source>
</evidence>
<dbReference type="PATRIC" id="fig|1150600.3.peg.4010"/>
<evidence type="ECO:0000256" key="1">
    <source>
        <dbReference type="ARBA" id="ARBA00009913"/>
    </source>
</evidence>
<keyword evidence="4" id="KW-0238">DNA-binding</keyword>
<dbReference type="GO" id="GO:0000150">
    <property type="term" value="F:DNA strand exchange activity"/>
    <property type="evidence" value="ECO:0007669"/>
    <property type="project" value="UniProtKB-KW"/>
</dbReference>
<dbReference type="CDD" id="cd03768">
    <property type="entry name" value="SR_ResInv"/>
    <property type="match status" value="1"/>
</dbReference>
<keyword evidence="2" id="KW-0229">DNA integration</keyword>
<dbReference type="PANTHER" id="PTHR30461">
    <property type="entry name" value="DNA-INVERTASE FROM LAMBDOID PROPHAGE"/>
    <property type="match status" value="1"/>
</dbReference>
<comment type="caution">
    <text evidence="9">The sequence shown here is derived from an EMBL/GenBank/DDBJ whole genome shotgun (WGS) entry which is preliminary data.</text>
</comment>
<dbReference type="Gene3D" id="3.40.50.1390">
    <property type="entry name" value="Resolvase, N-terminal catalytic domain"/>
    <property type="match status" value="1"/>
</dbReference>
<dbReference type="GO" id="GO:0015074">
    <property type="term" value="P:DNA integration"/>
    <property type="evidence" value="ECO:0007669"/>
    <property type="project" value="UniProtKB-KW"/>
</dbReference>
<gene>
    <name evidence="9" type="ORF">ADIARSV_4050</name>
</gene>
<evidence type="ECO:0000256" key="4">
    <source>
        <dbReference type="ARBA" id="ARBA00023125"/>
    </source>
</evidence>
<dbReference type="PROSITE" id="PS00397">
    <property type="entry name" value="RECOMBINASES_1"/>
    <property type="match status" value="1"/>
</dbReference>
<evidence type="ECO:0000256" key="7">
    <source>
        <dbReference type="PROSITE-ProRule" id="PRU10137"/>
    </source>
</evidence>
<evidence type="ECO:0000256" key="2">
    <source>
        <dbReference type="ARBA" id="ARBA00022908"/>
    </source>
</evidence>
<dbReference type="InterPro" id="IPR006118">
    <property type="entry name" value="Recombinase_CS"/>
</dbReference>
<feature type="domain" description="Resolvase/invertase-type recombinase catalytic" evidence="8">
    <location>
        <begin position="1"/>
        <end position="134"/>
    </location>
</feature>
<dbReference type="PROSITE" id="PS00398">
    <property type="entry name" value="RECOMBINASES_2"/>
    <property type="match status" value="1"/>
</dbReference>
<keyword evidence="3" id="KW-0230">DNA invertase</keyword>
<sequence length="194" mass="21935">MKIGYARVSTSDQNLDLQSRALTEYGCTTIYQEKISGKNTDRPELKNLLKNLKKGDQVVVWKLDRLGRSLRDLVDLVALFNEKELNFISLHDHIDTTTATGKFSFNIFASLAEFEREIIRERTKAGLDAARARGKKGGRPKGLSPENLQLALTALDLHDTGKYAISEIAKRLQMPIATCYRYIKYVKEDKVADV</sequence>
<dbReference type="SMART" id="SM00857">
    <property type="entry name" value="Resolvase"/>
    <property type="match status" value="1"/>
</dbReference>
<dbReference type="InterPro" id="IPR036162">
    <property type="entry name" value="Resolvase-like_N_sf"/>
</dbReference>
<comment type="similarity">
    <text evidence="1">Belongs to the site-specific recombinase resolvase family.</text>
</comment>
<dbReference type="FunFam" id="3.40.50.1390:FF:000001">
    <property type="entry name" value="DNA recombinase"/>
    <property type="match status" value="1"/>
</dbReference>
<dbReference type="InterPro" id="IPR006119">
    <property type="entry name" value="Resolv_N"/>
</dbReference>
<evidence type="ECO:0000256" key="6">
    <source>
        <dbReference type="PIRSR" id="PIRSR606118-50"/>
    </source>
</evidence>
<feature type="active site" description="O-(5'-phospho-DNA)-serine intermediate" evidence="6 7">
    <location>
        <position position="9"/>
    </location>
</feature>
<dbReference type="Pfam" id="PF00239">
    <property type="entry name" value="Resolvase"/>
    <property type="match status" value="1"/>
</dbReference>
<dbReference type="PANTHER" id="PTHR30461:SF2">
    <property type="entry name" value="SERINE RECOMBINASE PINE-RELATED"/>
    <property type="match status" value="1"/>
</dbReference>
<reference evidence="9 10" key="1">
    <citation type="journal article" date="2013" name="Genome Announc.">
        <title>Draft Genome Sequence of Arcticibacter svalbardensis Strain MN12-7T, a Member of the Family Sphingobacteriaceae Isolated from an Arctic Soil Sample.</title>
        <authorList>
            <person name="Shivaji S."/>
            <person name="Ara S."/>
            <person name="Prasad S."/>
            <person name="Manasa B.P."/>
            <person name="Begum Z."/>
            <person name="Singh A."/>
            <person name="Kumar Pinnaka A."/>
        </authorList>
    </citation>
    <scope>NUCLEOTIDE SEQUENCE [LARGE SCALE GENOMIC DNA]</scope>
    <source>
        <strain evidence="9 10">MN12-7</strain>
    </source>
</reference>
<proteinExistence type="inferred from homology"/>
<accession>R9GM22</accession>
<evidence type="ECO:0000313" key="10">
    <source>
        <dbReference type="Proteomes" id="UP000014174"/>
    </source>
</evidence>
<evidence type="ECO:0000313" key="9">
    <source>
        <dbReference type="EMBL" id="EOR92768.1"/>
    </source>
</evidence>
<dbReference type="OrthoDB" id="9797501at2"/>
<dbReference type="GO" id="GO:0003677">
    <property type="term" value="F:DNA binding"/>
    <property type="evidence" value="ECO:0007669"/>
    <property type="project" value="UniProtKB-KW"/>
</dbReference>
<dbReference type="PROSITE" id="PS51736">
    <property type="entry name" value="RECOMBINASES_3"/>
    <property type="match status" value="1"/>
</dbReference>
<dbReference type="Proteomes" id="UP000014174">
    <property type="component" value="Unassembled WGS sequence"/>
</dbReference>
<protein>
    <recommendedName>
        <fullName evidence="8">Resolvase/invertase-type recombinase catalytic domain-containing protein</fullName>
    </recommendedName>
</protein>
<dbReference type="InterPro" id="IPR050639">
    <property type="entry name" value="SSR_resolvase"/>
</dbReference>
<dbReference type="AlphaFoldDB" id="R9GM22"/>
<dbReference type="SUPFAM" id="SSF53041">
    <property type="entry name" value="Resolvase-like"/>
    <property type="match status" value="1"/>
</dbReference>
<dbReference type="EMBL" id="AQPN01000143">
    <property type="protein sequence ID" value="EOR92768.1"/>
    <property type="molecule type" value="Genomic_DNA"/>
</dbReference>
<keyword evidence="5" id="KW-0233">DNA recombination</keyword>
<evidence type="ECO:0000256" key="3">
    <source>
        <dbReference type="ARBA" id="ARBA00023100"/>
    </source>
</evidence>
<keyword evidence="10" id="KW-1185">Reference proteome</keyword>
<dbReference type="RefSeq" id="WP_016197269.1">
    <property type="nucleotide sequence ID" value="NZ_AQPN01000143.1"/>
</dbReference>
<organism evidence="9 10">
    <name type="scientific">Arcticibacter svalbardensis MN12-7</name>
    <dbReference type="NCBI Taxonomy" id="1150600"/>
    <lineage>
        <taxon>Bacteria</taxon>
        <taxon>Pseudomonadati</taxon>
        <taxon>Bacteroidota</taxon>
        <taxon>Sphingobacteriia</taxon>
        <taxon>Sphingobacteriales</taxon>
        <taxon>Sphingobacteriaceae</taxon>
        <taxon>Arcticibacter</taxon>
    </lineage>
</organism>
<dbReference type="eggNOG" id="COG1961">
    <property type="taxonomic scope" value="Bacteria"/>
</dbReference>
<name>R9GM22_9SPHI</name>